<dbReference type="Proteomes" id="UP001266305">
    <property type="component" value="Unassembled WGS sequence"/>
</dbReference>
<accession>A0ABQ9TBN2</accession>
<comment type="caution">
    <text evidence="1">The sequence shown here is derived from an EMBL/GenBank/DDBJ whole genome shotgun (WGS) entry which is preliminary data.</text>
</comment>
<gene>
    <name evidence="1" type="ORF">P7K49_039383</name>
</gene>
<reference evidence="1 2" key="1">
    <citation type="submission" date="2023-05" db="EMBL/GenBank/DDBJ databases">
        <title>B98-5 Cell Line De Novo Hybrid Assembly: An Optical Mapping Approach.</title>
        <authorList>
            <person name="Kananen K."/>
            <person name="Auerbach J.A."/>
            <person name="Kautto E."/>
            <person name="Blachly J.S."/>
        </authorList>
    </citation>
    <scope>NUCLEOTIDE SEQUENCE [LARGE SCALE GENOMIC DNA]</scope>
    <source>
        <strain evidence="1">B95-8</strain>
        <tissue evidence="1">Cell line</tissue>
    </source>
</reference>
<organism evidence="1 2">
    <name type="scientific">Saguinus oedipus</name>
    <name type="common">Cotton-top tamarin</name>
    <name type="synonym">Oedipomidas oedipus</name>
    <dbReference type="NCBI Taxonomy" id="9490"/>
    <lineage>
        <taxon>Eukaryota</taxon>
        <taxon>Metazoa</taxon>
        <taxon>Chordata</taxon>
        <taxon>Craniata</taxon>
        <taxon>Vertebrata</taxon>
        <taxon>Euteleostomi</taxon>
        <taxon>Mammalia</taxon>
        <taxon>Eutheria</taxon>
        <taxon>Euarchontoglires</taxon>
        <taxon>Primates</taxon>
        <taxon>Haplorrhini</taxon>
        <taxon>Platyrrhini</taxon>
        <taxon>Cebidae</taxon>
        <taxon>Callitrichinae</taxon>
        <taxon>Saguinus</taxon>
    </lineage>
</organism>
<name>A0ABQ9TBN2_SAGOE</name>
<evidence type="ECO:0000313" key="1">
    <source>
        <dbReference type="EMBL" id="KAK2082158.1"/>
    </source>
</evidence>
<proteinExistence type="predicted"/>
<evidence type="ECO:0000313" key="2">
    <source>
        <dbReference type="Proteomes" id="UP001266305"/>
    </source>
</evidence>
<dbReference type="EMBL" id="JASSZA010000043">
    <property type="protein sequence ID" value="KAK2082158.1"/>
    <property type="molecule type" value="Genomic_DNA"/>
</dbReference>
<sequence>MAAYEGQSKGRNLLPWCPEHPQEVVGIKDASQGLSPPWTLNAGSHAQDTPASFLLWAVWGPENWMSWWLWTSPRGCGWGDREQVIVPGQLGGGTVLEVAGMQRRCRLVWRPGHRLPQAGHLVGLWKTPWCAQWRLSCAGLASRTCGTGLWDVRDWPLGRAGLASGTCGKSSPPCVTLVPLPRKGVFQLSNKDYFIEPLDGAPARPGHAQPHVVYKRQALERPAQRGDSIAASTCGVSGMLLCSQFSARGREGPFLEAPLNIPMPSVP</sequence>
<keyword evidence="2" id="KW-1185">Reference proteome</keyword>
<protein>
    <submittedName>
        <fullName evidence="1">Uncharacterized protein</fullName>
    </submittedName>
</protein>